<evidence type="ECO:0000259" key="7">
    <source>
        <dbReference type="Pfam" id="PF01248"/>
    </source>
</evidence>
<sequence length="173" mass="19731">MFPLYFTDLFTNPFVMTKEKKSKMSVDDAEETIIETDEKQYTYEERCQFLNPIAKPLASRKLTKKVYKLIKKSAKKPQFWSGLKDVQKQLRTGTEGIVILAGDVLPIDIYSHLPAVCEDKNIPYCYVPSKDDIGTAMGVKRSVITVFLGVNPELKENYDEVAQDIKALPIPFE</sequence>
<dbReference type="Proteomes" id="UP000466442">
    <property type="component" value="Unassembled WGS sequence"/>
</dbReference>
<dbReference type="GO" id="GO:0003723">
    <property type="term" value="F:RNA binding"/>
    <property type="evidence" value="ECO:0007669"/>
    <property type="project" value="UniProtKB-UniRule"/>
</dbReference>
<evidence type="ECO:0000256" key="5">
    <source>
        <dbReference type="ARBA" id="ARBA00023274"/>
    </source>
</evidence>
<keyword evidence="5 6" id="KW-0687">Ribonucleoprotein</keyword>
<evidence type="ECO:0000256" key="6">
    <source>
        <dbReference type="RuleBase" id="RU366039"/>
    </source>
</evidence>
<keyword evidence="3 6" id="KW-0694">RNA-binding</keyword>
<keyword evidence="4 6" id="KW-0539">Nucleus</keyword>
<dbReference type="GO" id="GO:0031429">
    <property type="term" value="C:box H/ACA snoRNP complex"/>
    <property type="evidence" value="ECO:0007669"/>
    <property type="project" value="UniProtKB-UniRule"/>
</dbReference>
<dbReference type="GO" id="GO:0031120">
    <property type="term" value="P:snRNA pseudouridine synthesis"/>
    <property type="evidence" value="ECO:0007669"/>
    <property type="project" value="UniProtKB-UniRule"/>
</dbReference>
<comment type="subcellular location">
    <subcellularLocation>
        <location evidence="1 6">Nucleus</location>
        <location evidence="1 6">Nucleolus</location>
    </subcellularLocation>
</comment>
<feature type="domain" description="Ribosomal protein eL8/eL30/eS12/Gadd45" evidence="7">
    <location>
        <begin position="64"/>
        <end position="148"/>
    </location>
</feature>
<dbReference type="AlphaFoldDB" id="A0A8S9XHJ2"/>
<evidence type="ECO:0000256" key="3">
    <source>
        <dbReference type="ARBA" id="ARBA00022884"/>
    </source>
</evidence>
<accession>A0A8S9XHJ2</accession>
<dbReference type="PRINTS" id="PR00881">
    <property type="entry name" value="L7ARS6FAMILY"/>
</dbReference>
<organism evidence="8 9">
    <name type="scientific">Apolygus lucorum</name>
    <name type="common">Small green plant bug</name>
    <name type="synonym">Lygocoris lucorum</name>
    <dbReference type="NCBI Taxonomy" id="248454"/>
    <lineage>
        <taxon>Eukaryota</taxon>
        <taxon>Metazoa</taxon>
        <taxon>Ecdysozoa</taxon>
        <taxon>Arthropoda</taxon>
        <taxon>Hexapoda</taxon>
        <taxon>Insecta</taxon>
        <taxon>Pterygota</taxon>
        <taxon>Neoptera</taxon>
        <taxon>Paraneoptera</taxon>
        <taxon>Hemiptera</taxon>
        <taxon>Heteroptera</taxon>
        <taxon>Panheteroptera</taxon>
        <taxon>Cimicomorpha</taxon>
        <taxon>Miridae</taxon>
        <taxon>Mirini</taxon>
        <taxon>Apolygus</taxon>
    </lineage>
</organism>
<dbReference type="PANTHER" id="PTHR23105">
    <property type="entry name" value="RIBOSOMAL PROTEIN L7AE FAMILY MEMBER"/>
    <property type="match status" value="1"/>
</dbReference>
<dbReference type="SUPFAM" id="SSF55315">
    <property type="entry name" value="L30e-like"/>
    <property type="match status" value="1"/>
</dbReference>
<dbReference type="InterPro" id="IPR029064">
    <property type="entry name" value="Ribosomal_eL30-like_sf"/>
</dbReference>
<evidence type="ECO:0000256" key="2">
    <source>
        <dbReference type="ARBA" id="ARBA00007337"/>
    </source>
</evidence>
<dbReference type="GO" id="GO:0000398">
    <property type="term" value="P:mRNA splicing, via spliceosome"/>
    <property type="evidence" value="ECO:0007669"/>
    <property type="project" value="UniProtKB-UniRule"/>
</dbReference>
<comment type="function">
    <text evidence="6">Common component of the spliceosome and rRNA processing machinery.</text>
</comment>
<comment type="function">
    <text evidence="6">Required for ribosome biogenesis. Part of a complex which catalyzes pseudouridylation of rRNA. This involves the isomerization of uridine such that the ribose is subsequently attached to C5, instead of the normal N1. Pseudouridine ('psi') residues may serve to stabilize the conformation of rRNAs.</text>
</comment>
<evidence type="ECO:0000256" key="4">
    <source>
        <dbReference type="ARBA" id="ARBA00023242"/>
    </source>
</evidence>
<dbReference type="OrthoDB" id="5364946at2759"/>
<dbReference type="Gene3D" id="3.30.1330.30">
    <property type="match status" value="1"/>
</dbReference>
<dbReference type="EMBL" id="WIXP02000007">
    <property type="protein sequence ID" value="KAF6208427.1"/>
    <property type="molecule type" value="Genomic_DNA"/>
</dbReference>
<gene>
    <name evidence="8" type="ORF">GE061_016883</name>
</gene>
<dbReference type="InterPro" id="IPR018492">
    <property type="entry name" value="Ribosomal_eL8/Nhp2"/>
</dbReference>
<evidence type="ECO:0000313" key="9">
    <source>
        <dbReference type="Proteomes" id="UP000466442"/>
    </source>
</evidence>
<protein>
    <recommendedName>
        <fullName evidence="6">H/ACA ribonucleoprotein complex subunit 2</fullName>
    </recommendedName>
    <alternativeName>
        <fullName evidence="6">Nucleolar protein family A member 2</fullName>
    </alternativeName>
</protein>
<dbReference type="Pfam" id="PF01248">
    <property type="entry name" value="Ribosomal_L7Ae"/>
    <property type="match status" value="1"/>
</dbReference>
<dbReference type="InterPro" id="IPR002415">
    <property type="entry name" value="H/ACA_rnp_Nhp2-like"/>
</dbReference>
<proteinExistence type="inferred from homology"/>
<dbReference type="InterPro" id="IPR050257">
    <property type="entry name" value="eL8/uL1-like"/>
</dbReference>
<evidence type="ECO:0000256" key="1">
    <source>
        <dbReference type="ARBA" id="ARBA00004604"/>
    </source>
</evidence>
<evidence type="ECO:0000313" key="8">
    <source>
        <dbReference type="EMBL" id="KAF6208427.1"/>
    </source>
</evidence>
<keyword evidence="9" id="KW-1185">Reference proteome</keyword>
<comment type="similarity">
    <text evidence="2 6">Belongs to the eukaryotic ribosomal protein eL8 family.</text>
</comment>
<name>A0A8S9XHJ2_APOLU</name>
<comment type="caution">
    <text evidence="8">The sequence shown here is derived from an EMBL/GenBank/DDBJ whole genome shotgun (WGS) entry which is preliminary data.</text>
</comment>
<dbReference type="InterPro" id="IPR004038">
    <property type="entry name" value="Ribosomal_eL8/eL30/eS12/Gad45"/>
</dbReference>
<reference evidence="8" key="1">
    <citation type="journal article" date="2021" name="Mol. Ecol. Resour.">
        <title>Apolygus lucorum genome provides insights into omnivorousness and mesophyll feeding.</title>
        <authorList>
            <person name="Liu Y."/>
            <person name="Liu H."/>
            <person name="Wang H."/>
            <person name="Huang T."/>
            <person name="Liu B."/>
            <person name="Yang B."/>
            <person name="Yin L."/>
            <person name="Li B."/>
            <person name="Zhang Y."/>
            <person name="Zhang S."/>
            <person name="Jiang F."/>
            <person name="Zhang X."/>
            <person name="Ren Y."/>
            <person name="Wang B."/>
            <person name="Wang S."/>
            <person name="Lu Y."/>
            <person name="Wu K."/>
            <person name="Fan W."/>
            <person name="Wang G."/>
        </authorList>
    </citation>
    <scope>NUCLEOTIDE SEQUENCE</scope>
    <source>
        <strain evidence="8">12Hb</strain>
    </source>
</reference>
<dbReference type="PRINTS" id="PR00883">
    <property type="entry name" value="NUCLEARHMG"/>
</dbReference>